<comment type="caution">
    <text evidence="9">The sequence shown here is derived from an EMBL/GenBank/DDBJ whole genome shotgun (WGS) entry which is preliminary data.</text>
</comment>
<name>A0ABS7DFP9_9GAMM</name>
<comment type="similarity">
    <text evidence="7">Belongs to the MutH family.</text>
</comment>
<keyword evidence="10" id="KW-1185">Reference proteome</keyword>
<evidence type="ECO:0000256" key="4">
    <source>
        <dbReference type="ARBA" id="ARBA00022763"/>
    </source>
</evidence>
<comment type="subcellular location">
    <subcellularLocation>
        <location evidence="7">Cytoplasm</location>
    </subcellularLocation>
</comment>
<dbReference type="RefSeq" id="WP_219937350.1">
    <property type="nucleotide sequence ID" value="NZ_JAGFNY010000010.1"/>
</dbReference>
<dbReference type="HAMAP" id="MF_00759">
    <property type="entry name" value="MutH"/>
    <property type="match status" value="1"/>
</dbReference>
<evidence type="ECO:0000256" key="5">
    <source>
        <dbReference type="ARBA" id="ARBA00022801"/>
    </source>
</evidence>
<dbReference type="InterPro" id="IPR037057">
    <property type="entry name" value="DNA_rep_MutH/T2_RE_sf"/>
</dbReference>
<evidence type="ECO:0000313" key="9">
    <source>
        <dbReference type="EMBL" id="MBW7570131.1"/>
    </source>
</evidence>
<evidence type="ECO:0000256" key="1">
    <source>
        <dbReference type="ARBA" id="ARBA00022490"/>
    </source>
</evidence>
<proteinExistence type="inferred from homology"/>
<gene>
    <name evidence="7" type="primary">mutH</name>
    <name evidence="9" type="ORF">J5V48_04405</name>
</gene>
<dbReference type="InterPro" id="IPR011335">
    <property type="entry name" value="Restrct_endonuc-II-like"/>
</dbReference>
<sequence>MAQTPPESFEVLIERLNKITGLCISEIAADLNVKLPVSTTRGKGFVGELLEMALGASAKNQSIPDFPELGLELKTLPVDQNFKPLESTFVCHAPLINVRDLHFENSPLYSKIKRVLFILTDGTKGLEYGEKYIRGYFFYTPTKEDLITLKKDFDELYELIKTGNVESITARIGHIVQLRPKGADGTALTQAVGKEGQIIMTRPRGFYIRRSFTQELIRRNMQ</sequence>
<dbReference type="Gene3D" id="3.40.600.10">
    <property type="entry name" value="DNA mismatch repair MutH/Restriction endonuclease, type II"/>
    <property type="match status" value="1"/>
</dbReference>
<keyword evidence="6 7" id="KW-0234">DNA repair</keyword>
<dbReference type="Pfam" id="PF02976">
    <property type="entry name" value="MutH"/>
    <property type="match status" value="1"/>
</dbReference>
<keyword evidence="1 7" id="KW-0963">Cytoplasm</keyword>
<dbReference type="InterPro" id="IPR004230">
    <property type="entry name" value="DNA_mismatch_repair_MutH"/>
</dbReference>
<keyword evidence="2 7" id="KW-0540">Nuclease</keyword>
<keyword evidence="3 7" id="KW-0255">Endonuclease</keyword>
<dbReference type="InterPro" id="IPR011337">
    <property type="entry name" value="DNA_rep_MutH/RE_typeII_Sau3AI"/>
</dbReference>
<dbReference type="EMBL" id="JAGFNY010000010">
    <property type="protein sequence ID" value="MBW7570131.1"/>
    <property type="molecule type" value="Genomic_DNA"/>
</dbReference>
<evidence type="ECO:0000256" key="6">
    <source>
        <dbReference type="ARBA" id="ARBA00023204"/>
    </source>
</evidence>
<evidence type="ECO:0000259" key="8">
    <source>
        <dbReference type="SMART" id="SM00927"/>
    </source>
</evidence>
<keyword evidence="4 7" id="KW-0227">DNA damage</keyword>
<accession>A0ABS7DFP9</accession>
<dbReference type="SMART" id="SM00927">
    <property type="entry name" value="MutH"/>
    <property type="match status" value="1"/>
</dbReference>
<dbReference type="Proteomes" id="UP000731465">
    <property type="component" value="Unassembled WGS sequence"/>
</dbReference>
<evidence type="ECO:0000256" key="3">
    <source>
        <dbReference type="ARBA" id="ARBA00022759"/>
    </source>
</evidence>
<dbReference type="SUPFAM" id="SSF52980">
    <property type="entry name" value="Restriction endonuclease-like"/>
    <property type="match status" value="1"/>
</dbReference>
<keyword evidence="5 7" id="KW-0378">Hydrolase</keyword>
<protein>
    <recommendedName>
        <fullName evidence="7">DNA mismatch repair protein MutH</fullName>
    </recommendedName>
    <alternativeName>
        <fullName evidence="7">Methyl-directed mismatch repair protein</fullName>
    </alternativeName>
</protein>
<feature type="domain" description="DNA mismatch repair MutH/Type II restriction enzyme Sau3AI" evidence="8">
    <location>
        <begin position="54"/>
        <end position="152"/>
    </location>
</feature>
<organism evidence="9 10">
    <name type="scientific">Succinivibrio faecicola</name>
    <dbReference type="NCBI Taxonomy" id="2820300"/>
    <lineage>
        <taxon>Bacteria</taxon>
        <taxon>Pseudomonadati</taxon>
        <taxon>Pseudomonadota</taxon>
        <taxon>Gammaproteobacteria</taxon>
        <taxon>Aeromonadales</taxon>
        <taxon>Succinivibrionaceae</taxon>
        <taxon>Succinivibrio</taxon>
    </lineage>
</organism>
<evidence type="ECO:0000313" key="10">
    <source>
        <dbReference type="Proteomes" id="UP000731465"/>
    </source>
</evidence>
<evidence type="ECO:0000256" key="2">
    <source>
        <dbReference type="ARBA" id="ARBA00022722"/>
    </source>
</evidence>
<reference evidence="9 10" key="1">
    <citation type="submission" date="2021-03" db="EMBL/GenBank/DDBJ databases">
        <title>Succinivibrio sp. nov. isolated from feces of cow.</title>
        <authorList>
            <person name="Choi J.-Y."/>
        </authorList>
    </citation>
    <scope>NUCLEOTIDE SEQUENCE [LARGE SCALE GENOMIC DNA]</scope>
    <source>
        <strain evidence="9 10">AGMB01872</strain>
    </source>
</reference>
<comment type="function">
    <text evidence="7">Sequence-specific endonuclease that cleaves unmethylated GATC sequences. It is involved in DNA mismatch repair.</text>
</comment>
<dbReference type="CDD" id="cd00583">
    <property type="entry name" value="MutH-like"/>
    <property type="match status" value="1"/>
</dbReference>
<evidence type="ECO:0000256" key="7">
    <source>
        <dbReference type="HAMAP-Rule" id="MF_00759"/>
    </source>
</evidence>